<dbReference type="InterPro" id="IPR009797">
    <property type="entry name" value="DUF1367"/>
</dbReference>
<organism evidence="1 2">
    <name type="scientific">Pseudomonas lutea</name>
    <dbReference type="NCBI Taxonomy" id="243924"/>
    <lineage>
        <taxon>Bacteria</taxon>
        <taxon>Pseudomonadati</taxon>
        <taxon>Pseudomonadota</taxon>
        <taxon>Gammaproteobacteria</taxon>
        <taxon>Pseudomonadales</taxon>
        <taxon>Pseudomonadaceae</taxon>
        <taxon>Pseudomonas</taxon>
    </lineage>
</organism>
<dbReference type="EMBL" id="FOEV01000018">
    <property type="protein sequence ID" value="SER37216.1"/>
    <property type="molecule type" value="Genomic_DNA"/>
</dbReference>
<dbReference type="GeneID" id="300268758"/>
<dbReference type="AlphaFoldDB" id="A0A9X8QLR5"/>
<reference evidence="1 2" key="1">
    <citation type="submission" date="2016-10" db="EMBL/GenBank/DDBJ databases">
        <authorList>
            <person name="Varghese N."/>
            <person name="Submissions S."/>
        </authorList>
    </citation>
    <scope>NUCLEOTIDE SEQUENCE [LARGE SCALE GENOMIC DNA]</scope>
    <source>
        <strain evidence="1 2">LMG 21974</strain>
    </source>
</reference>
<protein>
    <submittedName>
        <fullName evidence="1">Uncharacterized protein</fullName>
    </submittedName>
</protein>
<accession>A0A9X8QLR5</accession>
<evidence type="ECO:0000313" key="1">
    <source>
        <dbReference type="EMBL" id="SER37216.1"/>
    </source>
</evidence>
<proteinExistence type="predicted"/>
<gene>
    <name evidence="1" type="ORF">SAMN05216409_11886</name>
</gene>
<sequence>MEIVLQKCADGSLRPVDQEGIEQLARLKTGAGIRCKVTLPRNFKFLKKTMCLFTLAYEHFCEFGISEVEYKGRKVVPCKETFRKNLTVLAGHYDPVFDIRGQVRLVPRSLSFGKCTEEEAGKIYQDVITAALANVYRATDMTPAQLDARVNQILNFA</sequence>
<dbReference type="Proteomes" id="UP000183210">
    <property type="component" value="Unassembled WGS sequence"/>
</dbReference>
<comment type="caution">
    <text evidence="1">The sequence shown here is derived from an EMBL/GenBank/DDBJ whole genome shotgun (WGS) entry which is preliminary data.</text>
</comment>
<dbReference type="Pfam" id="PF07105">
    <property type="entry name" value="DUF1367"/>
    <property type="match status" value="1"/>
</dbReference>
<name>A0A9X8QLR5_9PSED</name>
<dbReference type="RefSeq" id="WP_074829737.1">
    <property type="nucleotide sequence ID" value="NZ_FOEV01000018.1"/>
</dbReference>
<evidence type="ECO:0000313" key="2">
    <source>
        <dbReference type="Proteomes" id="UP000183210"/>
    </source>
</evidence>